<comment type="caution">
    <text evidence="6">The sequence shown here is derived from an EMBL/GenBank/DDBJ whole genome shotgun (WGS) entry which is preliminary data.</text>
</comment>
<reference evidence="6 7" key="1">
    <citation type="journal article" date="2020" name="Mol. Plant">
        <title>The Chromosome-Based Rubber Tree Genome Provides New Insights into Spurge Genome Evolution and Rubber Biosynthesis.</title>
        <authorList>
            <person name="Liu J."/>
            <person name="Shi C."/>
            <person name="Shi C.C."/>
            <person name="Li W."/>
            <person name="Zhang Q.J."/>
            <person name="Zhang Y."/>
            <person name="Li K."/>
            <person name="Lu H.F."/>
            <person name="Shi C."/>
            <person name="Zhu S.T."/>
            <person name="Xiao Z.Y."/>
            <person name="Nan H."/>
            <person name="Yue Y."/>
            <person name="Zhu X.G."/>
            <person name="Wu Y."/>
            <person name="Hong X.N."/>
            <person name="Fan G.Y."/>
            <person name="Tong Y."/>
            <person name="Zhang D."/>
            <person name="Mao C.L."/>
            <person name="Liu Y.L."/>
            <person name="Hao S.J."/>
            <person name="Liu W.Q."/>
            <person name="Lv M.Q."/>
            <person name="Zhang H.B."/>
            <person name="Liu Y."/>
            <person name="Hu-Tang G.R."/>
            <person name="Wang J.P."/>
            <person name="Wang J.H."/>
            <person name="Sun Y.H."/>
            <person name="Ni S.B."/>
            <person name="Chen W.B."/>
            <person name="Zhang X.C."/>
            <person name="Jiao Y.N."/>
            <person name="Eichler E.E."/>
            <person name="Li G.H."/>
            <person name="Liu X."/>
            <person name="Gao L.Z."/>
        </authorList>
    </citation>
    <scope>NUCLEOTIDE SEQUENCE [LARGE SCALE GENOMIC DNA]</scope>
    <source>
        <strain evidence="7">cv. GT1</strain>
        <tissue evidence="6">Leaf</tissue>
    </source>
</reference>
<keyword evidence="4" id="KW-0472">Membrane</keyword>
<comment type="subcellular location">
    <subcellularLocation>
        <location evidence="5">Endomembrane system</location>
        <topology evidence="5">Peripheral membrane protein</topology>
        <orientation evidence="5">Cytoplasmic side</orientation>
    </subcellularLocation>
</comment>
<dbReference type="Proteomes" id="UP000467840">
    <property type="component" value="Chromosome 8"/>
</dbReference>
<gene>
    <name evidence="6" type="ORF">GH714_002707</name>
</gene>
<evidence type="ECO:0000313" key="6">
    <source>
        <dbReference type="EMBL" id="KAF2287782.1"/>
    </source>
</evidence>
<evidence type="ECO:0000256" key="5">
    <source>
        <dbReference type="ARBA" id="ARBA00029433"/>
    </source>
</evidence>
<dbReference type="InterPro" id="IPR036168">
    <property type="entry name" value="AP2_Mu_C_sf"/>
</dbReference>
<dbReference type="GO" id="GO:0005829">
    <property type="term" value="C:cytosol"/>
    <property type="evidence" value="ECO:0007669"/>
    <property type="project" value="TreeGrafter"/>
</dbReference>
<dbReference type="GO" id="GO:0016197">
    <property type="term" value="P:endosomal transport"/>
    <property type="evidence" value="ECO:0007669"/>
    <property type="project" value="TreeGrafter"/>
</dbReference>
<evidence type="ECO:0000256" key="1">
    <source>
        <dbReference type="ARBA" id="ARBA00005324"/>
    </source>
</evidence>
<dbReference type="GO" id="GO:0005770">
    <property type="term" value="C:late endosome"/>
    <property type="evidence" value="ECO:0007669"/>
    <property type="project" value="TreeGrafter"/>
</dbReference>
<proteinExistence type="inferred from homology"/>
<name>A0A6A6KFU4_HEVBR</name>
<keyword evidence="2" id="KW-0813">Transport</keyword>
<dbReference type="GO" id="GO:0005764">
    <property type="term" value="C:lysosome"/>
    <property type="evidence" value="ECO:0007669"/>
    <property type="project" value="TreeGrafter"/>
</dbReference>
<evidence type="ECO:0000256" key="4">
    <source>
        <dbReference type="ARBA" id="ARBA00023136"/>
    </source>
</evidence>
<protein>
    <submittedName>
        <fullName evidence="6">Uncharacterized protein</fullName>
    </submittedName>
</protein>
<dbReference type="AlphaFoldDB" id="A0A6A6KFU4"/>
<comment type="similarity">
    <text evidence="1">Belongs to the adaptor complexes medium subunit family.</text>
</comment>
<accession>A0A6A6KFU4</accession>
<keyword evidence="7" id="KW-1185">Reference proteome</keyword>
<organism evidence="6 7">
    <name type="scientific">Hevea brasiliensis</name>
    <name type="common">Para rubber tree</name>
    <name type="synonym">Siphonia brasiliensis</name>
    <dbReference type="NCBI Taxonomy" id="3981"/>
    <lineage>
        <taxon>Eukaryota</taxon>
        <taxon>Viridiplantae</taxon>
        <taxon>Streptophyta</taxon>
        <taxon>Embryophyta</taxon>
        <taxon>Tracheophyta</taxon>
        <taxon>Spermatophyta</taxon>
        <taxon>Magnoliopsida</taxon>
        <taxon>eudicotyledons</taxon>
        <taxon>Gunneridae</taxon>
        <taxon>Pentapetalae</taxon>
        <taxon>rosids</taxon>
        <taxon>fabids</taxon>
        <taxon>Malpighiales</taxon>
        <taxon>Euphorbiaceae</taxon>
        <taxon>Crotonoideae</taxon>
        <taxon>Micrandreae</taxon>
        <taxon>Hevea</taxon>
    </lineage>
</organism>
<dbReference type="PANTHER" id="PTHR16082">
    <property type="entry name" value="AP-5 COMPLEX SUBUNIT MU-1"/>
    <property type="match status" value="1"/>
</dbReference>
<evidence type="ECO:0000313" key="7">
    <source>
        <dbReference type="Proteomes" id="UP000467840"/>
    </source>
</evidence>
<evidence type="ECO:0000256" key="3">
    <source>
        <dbReference type="ARBA" id="ARBA00022927"/>
    </source>
</evidence>
<dbReference type="EMBL" id="JAAGAX010000016">
    <property type="protein sequence ID" value="KAF2287782.1"/>
    <property type="molecule type" value="Genomic_DNA"/>
</dbReference>
<dbReference type="InterPro" id="IPR039591">
    <property type="entry name" value="AP5M1"/>
</dbReference>
<sequence length="290" mass="31018">MWEKFLRQREYYLHLKNALYKAKFKKCAMLLMCMTMNAYEVSGGGEAVAAACKTENESSNEDPVKCTVPPFLPNDSEIAAAFVERKKRRSDAAGVEKLLDLPSITGAFMVALAIGDIIIGDMVDPEVVVSVSPSVGGLLDSLTGSIGISGISSRAKPVAAPVASATPSSTAAIGAVASDAPKIGSRPLDKDALRNFISGAMPFGTPWTSTTNIFTVKVNGFSSSDLPPSDLKQPAWKPYLYKGKQRILFTIHEIVHAAMYDRDDISDTISIAGQINCRAELEGLPDVSLL</sequence>
<dbReference type="PANTHER" id="PTHR16082:SF2">
    <property type="entry name" value="AP-5 COMPLEX SUBUNIT MU-1"/>
    <property type="match status" value="1"/>
</dbReference>
<evidence type="ECO:0000256" key="2">
    <source>
        <dbReference type="ARBA" id="ARBA00022448"/>
    </source>
</evidence>
<keyword evidence="3" id="KW-0653">Protein transport</keyword>
<dbReference type="GO" id="GO:0015031">
    <property type="term" value="P:protein transport"/>
    <property type="evidence" value="ECO:0007669"/>
    <property type="project" value="UniProtKB-KW"/>
</dbReference>
<dbReference type="GO" id="GO:0030119">
    <property type="term" value="C:AP-type membrane coat adaptor complex"/>
    <property type="evidence" value="ECO:0007669"/>
    <property type="project" value="TreeGrafter"/>
</dbReference>
<dbReference type="SUPFAM" id="SSF49447">
    <property type="entry name" value="Second domain of Mu2 adaptin subunit (ap50) of ap2 adaptor"/>
    <property type="match status" value="1"/>
</dbReference>